<organism evidence="2 3">
    <name type="scientific">Patulibacter brassicae</name>
    <dbReference type="NCBI Taxonomy" id="1705717"/>
    <lineage>
        <taxon>Bacteria</taxon>
        <taxon>Bacillati</taxon>
        <taxon>Actinomycetota</taxon>
        <taxon>Thermoleophilia</taxon>
        <taxon>Solirubrobacterales</taxon>
        <taxon>Patulibacteraceae</taxon>
        <taxon>Patulibacter</taxon>
    </lineage>
</organism>
<name>A0ABU4VM78_9ACTN</name>
<dbReference type="EMBL" id="JAXAVX010000008">
    <property type="protein sequence ID" value="MDX8152774.1"/>
    <property type="molecule type" value="Genomic_DNA"/>
</dbReference>
<dbReference type="InterPro" id="IPR010869">
    <property type="entry name" value="DUF1501"/>
</dbReference>
<proteinExistence type="predicted"/>
<accession>A0ABU4VM78</accession>
<feature type="region of interest" description="Disordered" evidence="1">
    <location>
        <begin position="1"/>
        <end position="37"/>
    </location>
</feature>
<comment type="caution">
    <text evidence="2">The sequence shown here is derived from an EMBL/GenBank/DDBJ whole genome shotgun (WGS) entry which is preliminary data.</text>
</comment>
<dbReference type="Pfam" id="PF07394">
    <property type="entry name" value="DUF1501"/>
    <property type="match status" value="1"/>
</dbReference>
<evidence type="ECO:0000313" key="2">
    <source>
        <dbReference type="EMBL" id="MDX8152774.1"/>
    </source>
</evidence>
<evidence type="ECO:0000313" key="3">
    <source>
        <dbReference type="Proteomes" id="UP001277761"/>
    </source>
</evidence>
<dbReference type="Proteomes" id="UP001277761">
    <property type="component" value="Unassembled WGS sequence"/>
</dbReference>
<evidence type="ECO:0000256" key="1">
    <source>
        <dbReference type="SAM" id="MobiDB-lite"/>
    </source>
</evidence>
<dbReference type="RefSeq" id="WP_319954930.1">
    <property type="nucleotide sequence ID" value="NZ_JAXAVX010000008.1"/>
</dbReference>
<dbReference type="PANTHER" id="PTHR43737:SF1">
    <property type="entry name" value="DUF1501 DOMAIN-CONTAINING PROTEIN"/>
    <property type="match status" value="1"/>
</dbReference>
<dbReference type="PROSITE" id="PS51318">
    <property type="entry name" value="TAT"/>
    <property type="match status" value="1"/>
</dbReference>
<protein>
    <submittedName>
        <fullName evidence="2">DUF1501 domain-containing protein</fullName>
    </submittedName>
</protein>
<reference evidence="2 3" key="1">
    <citation type="submission" date="2023-11" db="EMBL/GenBank/DDBJ databases">
        <authorList>
            <person name="Xu M."/>
            <person name="Jiang T."/>
        </authorList>
    </citation>
    <scope>NUCLEOTIDE SEQUENCE [LARGE SCALE GENOMIC DNA]</scope>
    <source>
        <strain evidence="2 3">SD</strain>
    </source>
</reference>
<sequence length="463" mass="48872">MPGPCRSHRRAEAARAAAGRGLPSIEPGQPAPAGTGMSRRALLARASGLALAVYGASHLPLAQLEDSVAHAAAPAAAPGGTVLVSVFLGGGLDGLGLLAPVGDPQYRKLRSGLLIGDEARPFREDDRLRWHPAAEPLRELHEQGVLSVLPAIGYANPDQSHFTSRHYWEVGSLDHRGTTGWMGRLLDRVGDDEHPLQGLSLDGTLSPALATSRVPVAAVADPSEYSFWAHQVWGDVDDLMRESAARIGRAHAASGDPAIAVAGRVAQRSMALYDQLGPVRPKDGEQGAADASPVRYPTAQDSSFPEKLRALAAMLGAGLPLRCVAVDGPGQYDTHDRQAPTLQRNLELLSQTLRAFQADLTARGLADRVLVHVWSEFGRRAQANGSGGTDHGAAGVSLLLGSRVHGSMIGEFPGLSQLDRDGNLRATTDFRALYASIAEQWLGVDGAAILPDAGRVGRYALLR</sequence>
<keyword evidence="3" id="KW-1185">Reference proteome</keyword>
<feature type="region of interest" description="Disordered" evidence="1">
    <location>
        <begin position="278"/>
        <end position="300"/>
    </location>
</feature>
<gene>
    <name evidence="2" type="ORF">SK069_14305</name>
</gene>
<dbReference type="PANTHER" id="PTHR43737">
    <property type="entry name" value="BLL7424 PROTEIN"/>
    <property type="match status" value="1"/>
</dbReference>
<dbReference type="InterPro" id="IPR006311">
    <property type="entry name" value="TAT_signal"/>
</dbReference>